<evidence type="ECO:0000313" key="2">
    <source>
        <dbReference type="Proteomes" id="UP001610563"/>
    </source>
</evidence>
<reference evidence="1 2" key="1">
    <citation type="submission" date="2024-07" db="EMBL/GenBank/DDBJ databases">
        <title>Section-level genome sequencing and comparative genomics of Aspergillus sections Usti and Cavernicolus.</title>
        <authorList>
            <consortium name="Lawrence Berkeley National Laboratory"/>
            <person name="Nybo J.L."/>
            <person name="Vesth T.C."/>
            <person name="Theobald S."/>
            <person name="Frisvad J.C."/>
            <person name="Larsen T.O."/>
            <person name="Kjaerboelling I."/>
            <person name="Rothschild-Mancinelli K."/>
            <person name="Lyhne E.K."/>
            <person name="Kogle M.E."/>
            <person name="Barry K."/>
            <person name="Clum A."/>
            <person name="Na H."/>
            <person name="Ledsgaard L."/>
            <person name="Lin J."/>
            <person name="Lipzen A."/>
            <person name="Kuo A."/>
            <person name="Riley R."/>
            <person name="Mondo S."/>
            <person name="Labutti K."/>
            <person name="Haridas S."/>
            <person name="Pangalinan J."/>
            <person name="Salamov A.A."/>
            <person name="Simmons B.A."/>
            <person name="Magnuson J.K."/>
            <person name="Chen J."/>
            <person name="Drula E."/>
            <person name="Henrissat B."/>
            <person name="Wiebenga A."/>
            <person name="Lubbers R.J."/>
            <person name="Gomes A.C."/>
            <person name="Makela M.R."/>
            <person name="Stajich J."/>
            <person name="Grigoriev I.V."/>
            <person name="Mortensen U.H."/>
            <person name="De Vries R.P."/>
            <person name="Baker S.E."/>
            <person name="Andersen M.R."/>
        </authorList>
    </citation>
    <scope>NUCLEOTIDE SEQUENCE [LARGE SCALE GENOMIC DNA]</scope>
    <source>
        <strain evidence="1 2">CBS 209.92</strain>
    </source>
</reference>
<proteinExistence type="predicted"/>
<keyword evidence="2" id="KW-1185">Reference proteome</keyword>
<dbReference type="EMBL" id="JBFTWV010000169">
    <property type="protein sequence ID" value="KAL2784710.1"/>
    <property type="molecule type" value="Genomic_DNA"/>
</dbReference>
<gene>
    <name evidence="1" type="ORF">BJX66DRAFT_316270</name>
</gene>
<sequence length="98" mass="11028">MTIWVTQPFRMSRTSRTFRAVSNLLIVRPLVQAIQRPLCSPADYMCDLERKSKEFCRVPCGIREGSASTIENNAIGDEMDSSDNPPLCIVIYGNLMNS</sequence>
<name>A0ABR4FN97_9EURO</name>
<evidence type="ECO:0000313" key="1">
    <source>
        <dbReference type="EMBL" id="KAL2784710.1"/>
    </source>
</evidence>
<dbReference type="Proteomes" id="UP001610563">
    <property type="component" value="Unassembled WGS sequence"/>
</dbReference>
<comment type="caution">
    <text evidence="1">The sequence shown here is derived from an EMBL/GenBank/DDBJ whole genome shotgun (WGS) entry which is preliminary data.</text>
</comment>
<organism evidence="1 2">
    <name type="scientific">Aspergillus keveii</name>
    <dbReference type="NCBI Taxonomy" id="714993"/>
    <lineage>
        <taxon>Eukaryota</taxon>
        <taxon>Fungi</taxon>
        <taxon>Dikarya</taxon>
        <taxon>Ascomycota</taxon>
        <taxon>Pezizomycotina</taxon>
        <taxon>Eurotiomycetes</taxon>
        <taxon>Eurotiomycetidae</taxon>
        <taxon>Eurotiales</taxon>
        <taxon>Aspergillaceae</taxon>
        <taxon>Aspergillus</taxon>
        <taxon>Aspergillus subgen. Nidulantes</taxon>
    </lineage>
</organism>
<accession>A0ABR4FN97</accession>
<protein>
    <submittedName>
        <fullName evidence="1">Uncharacterized protein</fullName>
    </submittedName>
</protein>